<dbReference type="PANTHER" id="PTHR42831">
    <property type="entry name" value="FE-S PROTEIN MATURATION AUXILIARY FACTOR YITW"/>
    <property type="match status" value="1"/>
</dbReference>
<dbReference type="Proteomes" id="UP000248764">
    <property type="component" value="Unassembled WGS sequence"/>
</dbReference>
<feature type="domain" description="MIP18 family-like" evidence="1">
    <location>
        <begin position="3"/>
        <end position="64"/>
    </location>
</feature>
<dbReference type="RefSeq" id="WP_111257308.1">
    <property type="nucleotide sequence ID" value="NZ_POTW01000078.1"/>
</dbReference>
<evidence type="ECO:0000313" key="4">
    <source>
        <dbReference type="Proteomes" id="UP000248764"/>
    </source>
</evidence>
<evidence type="ECO:0000259" key="1">
    <source>
        <dbReference type="Pfam" id="PF01883"/>
    </source>
</evidence>
<feature type="domain" description="PaaD zinc beta ribbon" evidence="2">
    <location>
        <begin position="103"/>
        <end position="152"/>
    </location>
</feature>
<dbReference type="Gene3D" id="3.30.300.130">
    <property type="entry name" value="Fe-S cluster assembly (FSCA)"/>
    <property type="match status" value="1"/>
</dbReference>
<reference evidence="3 4" key="1">
    <citation type="submission" date="2018-01" db="EMBL/GenBank/DDBJ databases">
        <title>Draft genome sequence of Jiangella sp. GTF31.</title>
        <authorList>
            <person name="Sahin N."/>
            <person name="Ay H."/>
            <person name="Saygin H."/>
        </authorList>
    </citation>
    <scope>NUCLEOTIDE SEQUENCE [LARGE SCALE GENOMIC DNA]</scope>
    <source>
        <strain evidence="3 4">GTF31</strain>
    </source>
</reference>
<gene>
    <name evidence="3" type="primary">paaJ</name>
    <name evidence="3" type="ORF">C1I92_24630</name>
</gene>
<dbReference type="EMBL" id="POTW01000078">
    <property type="protein sequence ID" value="PZF80726.1"/>
    <property type="molecule type" value="Genomic_DNA"/>
</dbReference>
<keyword evidence="4" id="KW-1185">Reference proteome</keyword>
<name>A0A2W2C4Q5_9ACTN</name>
<evidence type="ECO:0000259" key="2">
    <source>
        <dbReference type="Pfam" id="PF23451"/>
    </source>
</evidence>
<dbReference type="Pfam" id="PF01883">
    <property type="entry name" value="FeS_assembly_P"/>
    <property type="match status" value="1"/>
</dbReference>
<evidence type="ECO:0000313" key="3">
    <source>
        <dbReference type="EMBL" id="PZF80726.1"/>
    </source>
</evidence>
<dbReference type="InterPro" id="IPR011883">
    <property type="entry name" value="PaaD-like"/>
</dbReference>
<dbReference type="InterPro" id="IPR034904">
    <property type="entry name" value="FSCA_dom_sf"/>
</dbReference>
<dbReference type="InterPro" id="IPR052339">
    <property type="entry name" value="Fe-S_Maturation_MIP18"/>
</dbReference>
<dbReference type="InterPro" id="IPR002744">
    <property type="entry name" value="MIP18-like"/>
</dbReference>
<sequence length="154" mass="16259">MTAVREVVAAVQDPELPVVTIEQLGILRDVRVDDDGAVTVDITPTYSGCPAMDAIRADIVAALAENGVDDVDVRTVLAPAWSTDWITPDGRAALADAGIAPPHPAGTVALTLTVRCPHCGSPDTRELSRFGSTACKALWVCRSCQEPFDHVKAL</sequence>
<dbReference type="Pfam" id="PF23451">
    <property type="entry name" value="Zn_ribbon_PaaD"/>
    <property type="match status" value="1"/>
</dbReference>
<dbReference type="InterPro" id="IPR056572">
    <property type="entry name" value="Zn_ribbon_PaaD"/>
</dbReference>
<comment type="caution">
    <text evidence="3">The sequence shown here is derived from an EMBL/GenBank/DDBJ whole genome shotgun (WGS) entry which is preliminary data.</text>
</comment>
<dbReference type="SUPFAM" id="SSF117916">
    <property type="entry name" value="Fe-S cluster assembly (FSCA) domain-like"/>
    <property type="match status" value="1"/>
</dbReference>
<accession>A0A2W2C4Q5</accession>
<protein>
    <submittedName>
        <fullName evidence="3">Phenylacetate-CoA oxygenase subunit PaaJ</fullName>
    </submittedName>
</protein>
<organism evidence="3 4">
    <name type="scientific">Jiangella anatolica</name>
    <dbReference type="NCBI Taxonomy" id="2670374"/>
    <lineage>
        <taxon>Bacteria</taxon>
        <taxon>Bacillati</taxon>
        <taxon>Actinomycetota</taxon>
        <taxon>Actinomycetes</taxon>
        <taxon>Jiangellales</taxon>
        <taxon>Jiangellaceae</taxon>
        <taxon>Jiangella</taxon>
    </lineage>
</organism>
<proteinExistence type="predicted"/>
<dbReference type="PANTHER" id="PTHR42831:SF3">
    <property type="entry name" value="1,2-PHENYLACETYL-COA EPOXIDASE, SUBUNIT D-RELATED"/>
    <property type="match status" value="1"/>
</dbReference>
<dbReference type="AlphaFoldDB" id="A0A2W2C4Q5"/>
<dbReference type="NCBIfam" id="TIGR02159">
    <property type="entry name" value="PA_CoA_Oxy4"/>
    <property type="match status" value="1"/>
</dbReference>